<dbReference type="EnsemblPlants" id="KEH19931">
    <property type="protein sequence ID" value="KEH19931"/>
    <property type="gene ID" value="MTR_8g062708"/>
</dbReference>
<evidence type="ECO:0000313" key="3">
    <source>
        <dbReference type="Proteomes" id="UP000002051"/>
    </source>
</evidence>
<gene>
    <name evidence="1" type="ordered locus">MTR_8g062708</name>
</gene>
<protein>
    <recommendedName>
        <fullName evidence="4">Cinnamoyl-CoA reductase</fullName>
    </recommendedName>
</protein>
<proteinExistence type="predicted"/>
<keyword evidence="3" id="KW-1185">Reference proteome</keyword>
<dbReference type="HOGENOM" id="CLU_2100560_0_0_1"/>
<evidence type="ECO:0000313" key="1">
    <source>
        <dbReference type="EMBL" id="KEH19931.1"/>
    </source>
</evidence>
<dbReference type="AlphaFoldDB" id="A0A072TRY5"/>
<reference evidence="1 3" key="2">
    <citation type="journal article" date="2014" name="BMC Genomics">
        <title>An improved genome release (version Mt4.0) for the model legume Medicago truncatula.</title>
        <authorList>
            <person name="Tang H."/>
            <person name="Krishnakumar V."/>
            <person name="Bidwell S."/>
            <person name="Rosen B."/>
            <person name="Chan A."/>
            <person name="Zhou S."/>
            <person name="Gentzbittel L."/>
            <person name="Childs K.L."/>
            <person name="Yandell M."/>
            <person name="Gundlach H."/>
            <person name="Mayer K.F."/>
            <person name="Schwartz D.C."/>
            <person name="Town C.D."/>
        </authorList>
    </citation>
    <scope>GENOME REANNOTATION</scope>
    <source>
        <strain evidence="1">A17</strain>
        <strain evidence="2 3">cv. Jemalong A17</strain>
    </source>
</reference>
<organism evidence="1 3">
    <name type="scientific">Medicago truncatula</name>
    <name type="common">Barrel medic</name>
    <name type="synonym">Medicago tribuloides</name>
    <dbReference type="NCBI Taxonomy" id="3880"/>
    <lineage>
        <taxon>Eukaryota</taxon>
        <taxon>Viridiplantae</taxon>
        <taxon>Streptophyta</taxon>
        <taxon>Embryophyta</taxon>
        <taxon>Tracheophyta</taxon>
        <taxon>Spermatophyta</taxon>
        <taxon>Magnoliopsida</taxon>
        <taxon>eudicotyledons</taxon>
        <taxon>Gunneridae</taxon>
        <taxon>Pentapetalae</taxon>
        <taxon>rosids</taxon>
        <taxon>fabids</taxon>
        <taxon>Fabales</taxon>
        <taxon>Fabaceae</taxon>
        <taxon>Papilionoideae</taxon>
        <taxon>50 kb inversion clade</taxon>
        <taxon>NPAAA clade</taxon>
        <taxon>Hologalegina</taxon>
        <taxon>IRL clade</taxon>
        <taxon>Trifolieae</taxon>
        <taxon>Medicago</taxon>
    </lineage>
</organism>
<dbReference type="PaxDb" id="3880-AES75826"/>
<evidence type="ECO:0008006" key="4">
    <source>
        <dbReference type="Google" id="ProtNLM"/>
    </source>
</evidence>
<evidence type="ECO:0000313" key="2">
    <source>
        <dbReference type="EnsemblPlants" id="KEH19931"/>
    </source>
</evidence>
<reference evidence="2" key="3">
    <citation type="submission" date="2015-04" db="UniProtKB">
        <authorList>
            <consortium name="EnsemblPlants"/>
        </authorList>
    </citation>
    <scope>IDENTIFICATION</scope>
    <source>
        <strain evidence="2">cv. Jemalong A17</strain>
    </source>
</reference>
<sequence length="116" mass="13410">MSFLEGRDSLENKCGWIVDVRDVVDAILLAYEYHKADGRYIFTSHTIITQDLVERLKSIYPNYKYPTKEKKPREGRRPKGAAISSYKVVDLRCLRGRVHALAFHCWGLDALEPLLN</sequence>
<dbReference type="GO" id="GO:0016616">
    <property type="term" value="F:oxidoreductase activity, acting on the CH-OH group of donors, NAD or NADP as acceptor"/>
    <property type="evidence" value="ECO:0000318"/>
    <property type="project" value="GO_Central"/>
</dbReference>
<dbReference type="Proteomes" id="UP000002051">
    <property type="component" value="Chromosome 8"/>
</dbReference>
<dbReference type="STRING" id="3880.A0A072TRY5"/>
<dbReference type="Gene3D" id="3.40.50.720">
    <property type="entry name" value="NAD(P)-binding Rossmann-like Domain"/>
    <property type="match status" value="1"/>
</dbReference>
<name>A0A072TRY5_MEDTR</name>
<accession>A0A072TRY5</accession>
<reference evidence="1 3" key="1">
    <citation type="journal article" date="2011" name="Nature">
        <title>The Medicago genome provides insight into the evolution of rhizobial symbioses.</title>
        <authorList>
            <person name="Young N.D."/>
            <person name="Debelle F."/>
            <person name="Oldroyd G.E."/>
            <person name="Geurts R."/>
            <person name="Cannon S.B."/>
            <person name="Udvardi M.K."/>
            <person name="Benedito V.A."/>
            <person name="Mayer K.F."/>
            <person name="Gouzy J."/>
            <person name="Schoof H."/>
            <person name="Van de Peer Y."/>
            <person name="Proost S."/>
            <person name="Cook D.R."/>
            <person name="Meyers B.C."/>
            <person name="Spannagl M."/>
            <person name="Cheung F."/>
            <person name="De Mita S."/>
            <person name="Krishnakumar V."/>
            <person name="Gundlach H."/>
            <person name="Zhou S."/>
            <person name="Mudge J."/>
            <person name="Bharti A.K."/>
            <person name="Murray J.D."/>
            <person name="Naoumkina M.A."/>
            <person name="Rosen B."/>
            <person name="Silverstein K.A."/>
            <person name="Tang H."/>
            <person name="Rombauts S."/>
            <person name="Zhao P.X."/>
            <person name="Zhou P."/>
            <person name="Barbe V."/>
            <person name="Bardou P."/>
            <person name="Bechner M."/>
            <person name="Bellec A."/>
            <person name="Berger A."/>
            <person name="Berges H."/>
            <person name="Bidwell S."/>
            <person name="Bisseling T."/>
            <person name="Choisne N."/>
            <person name="Couloux A."/>
            <person name="Denny R."/>
            <person name="Deshpande S."/>
            <person name="Dai X."/>
            <person name="Doyle J.J."/>
            <person name="Dudez A.M."/>
            <person name="Farmer A.D."/>
            <person name="Fouteau S."/>
            <person name="Franken C."/>
            <person name="Gibelin C."/>
            <person name="Gish J."/>
            <person name="Goldstein S."/>
            <person name="Gonzalez A.J."/>
            <person name="Green P.J."/>
            <person name="Hallab A."/>
            <person name="Hartog M."/>
            <person name="Hua A."/>
            <person name="Humphray S.J."/>
            <person name="Jeong D.H."/>
            <person name="Jing Y."/>
            <person name="Jocker A."/>
            <person name="Kenton S.M."/>
            <person name="Kim D.J."/>
            <person name="Klee K."/>
            <person name="Lai H."/>
            <person name="Lang C."/>
            <person name="Lin S."/>
            <person name="Macmil S.L."/>
            <person name="Magdelenat G."/>
            <person name="Matthews L."/>
            <person name="McCorrison J."/>
            <person name="Monaghan E.L."/>
            <person name="Mun J.H."/>
            <person name="Najar F.Z."/>
            <person name="Nicholson C."/>
            <person name="Noirot C."/>
            <person name="O'Bleness M."/>
            <person name="Paule C.R."/>
            <person name="Poulain J."/>
            <person name="Prion F."/>
            <person name="Qin B."/>
            <person name="Qu C."/>
            <person name="Retzel E.F."/>
            <person name="Riddle C."/>
            <person name="Sallet E."/>
            <person name="Samain S."/>
            <person name="Samson N."/>
            <person name="Sanders I."/>
            <person name="Saurat O."/>
            <person name="Scarpelli C."/>
            <person name="Schiex T."/>
            <person name="Segurens B."/>
            <person name="Severin A.J."/>
            <person name="Sherrier D.J."/>
            <person name="Shi R."/>
            <person name="Sims S."/>
            <person name="Singer S.R."/>
            <person name="Sinharoy S."/>
            <person name="Sterck L."/>
            <person name="Viollet A."/>
            <person name="Wang B.B."/>
            <person name="Wang K."/>
            <person name="Wang M."/>
            <person name="Wang X."/>
            <person name="Warfsmann J."/>
            <person name="Weissenbach J."/>
            <person name="White D.D."/>
            <person name="White J.D."/>
            <person name="Wiley G.B."/>
            <person name="Wincker P."/>
            <person name="Xing Y."/>
            <person name="Yang L."/>
            <person name="Yao Z."/>
            <person name="Ying F."/>
            <person name="Zhai J."/>
            <person name="Zhou L."/>
            <person name="Zuber A."/>
            <person name="Denarie J."/>
            <person name="Dixon R.A."/>
            <person name="May G.D."/>
            <person name="Schwartz D.C."/>
            <person name="Rogers J."/>
            <person name="Quetier F."/>
            <person name="Town C.D."/>
            <person name="Roe B.A."/>
        </authorList>
    </citation>
    <scope>NUCLEOTIDE SEQUENCE [LARGE SCALE GENOMIC DNA]</scope>
    <source>
        <strain evidence="1">A17</strain>
        <strain evidence="2 3">cv. Jemalong A17</strain>
    </source>
</reference>
<dbReference type="EMBL" id="CM001224">
    <property type="protein sequence ID" value="KEH19931.1"/>
    <property type="molecule type" value="Genomic_DNA"/>
</dbReference>